<sequence>MVVNSSEEQIQDSSSVVELPDKGTIGPLCESHLHMVNPSNLNLLKTPIPIDTESNGGNHANLKNDNVDAYDSYSLAIDIEKEKIEAPKSTEEMSGNVKMDDCISRMFQREISSLMGGKFMQLLMNNNFELPKFACKDKYLTEKIHDISSNRLRKYKRSTSFNSRRVVLLFSFLSCMGTIILICLTLRVRMSGDWATNV</sequence>
<protein>
    <submittedName>
        <fullName evidence="2">Uncharacterized protein</fullName>
    </submittedName>
</protein>
<comment type="caution">
    <text evidence="2">The sequence shown here is derived from an EMBL/GenBank/DDBJ whole genome shotgun (WGS) entry which is preliminary data.</text>
</comment>
<evidence type="ECO:0000313" key="2">
    <source>
        <dbReference type="EMBL" id="PHT30708.1"/>
    </source>
</evidence>
<reference evidence="3" key="2">
    <citation type="journal article" date="2017" name="J. Anim. Genet.">
        <title>Multiple reference genome sequences of hot pepper reveal the massive evolution of plant disease resistance genes by retroduplication.</title>
        <authorList>
            <person name="Kim S."/>
            <person name="Park J."/>
            <person name="Yeom S.-I."/>
            <person name="Kim Y.-M."/>
            <person name="Seo E."/>
            <person name="Kim K.-T."/>
            <person name="Kim M.-S."/>
            <person name="Lee J.M."/>
            <person name="Cheong K."/>
            <person name="Shin H.-S."/>
            <person name="Kim S.-B."/>
            <person name="Han K."/>
            <person name="Lee J."/>
            <person name="Park M."/>
            <person name="Lee H.-A."/>
            <person name="Lee H.-Y."/>
            <person name="Lee Y."/>
            <person name="Oh S."/>
            <person name="Lee J.H."/>
            <person name="Choi E."/>
            <person name="Choi E."/>
            <person name="Lee S.E."/>
            <person name="Jeon J."/>
            <person name="Kim H."/>
            <person name="Choi G."/>
            <person name="Song H."/>
            <person name="Lee J."/>
            <person name="Lee S.-C."/>
            <person name="Kwon J.-K."/>
            <person name="Lee H.-Y."/>
            <person name="Koo N."/>
            <person name="Hong Y."/>
            <person name="Kim R.W."/>
            <person name="Kang W.-H."/>
            <person name="Huh J.H."/>
            <person name="Kang B.-C."/>
            <person name="Yang T.-J."/>
            <person name="Lee Y.-H."/>
            <person name="Bennetzen J.L."/>
            <person name="Choi D."/>
        </authorList>
    </citation>
    <scope>NUCLEOTIDE SEQUENCE [LARGE SCALE GENOMIC DNA]</scope>
    <source>
        <strain evidence="3">cv. PBC81</strain>
    </source>
</reference>
<gene>
    <name evidence="2" type="ORF">CQW23_29696</name>
</gene>
<dbReference type="PANTHER" id="PTHR34064">
    <property type="entry name" value="OS04G0672300 PROTEIN"/>
    <property type="match status" value="1"/>
</dbReference>
<evidence type="ECO:0000256" key="1">
    <source>
        <dbReference type="SAM" id="Phobius"/>
    </source>
</evidence>
<proteinExistence type="predicted"/>
<accession>A0A2G2VCQ6</accession>
<keyword evidence="1" id="KW-1133">Transmembrane helix</keyword>
<organism evidence="2 3">
    <name type="scientific">Capsicum baccatum</name>
    <name type="common">Peruvian pepper</name>
    <dbReference type="NCBI Taxonomy" id="33114"/>
    <lineage>
        <taxon>Eukaryota</taxon>
        <taxon>Viridiplantae</taxon>
        <taxon>Streptophyta</taxon>
        <taxon>Embryophyta</taxon>
        <taxon>Tracheophyta</taxon>
        <taxon>Spermatophyta</taxon>
        <taxon>Magnoliopsida</taxon>
        <taxon>eudicotyledons</taxon>
        <taxon>Gunneridae</taxon>
        <taxon>Pentapetalae</taxon>
        <taxon>asterids</taxon>
        <taxon>lamiids</taxon>
        <taxon>Solanales</taxon>
        <taxon>Solanaceae</taxon>
        <taxon>Solanoideae</taxon>
        <taxon>Capsiceae</taxon>
        <taxon>Capsicum</taxon>
    </lineage>
</organism>
<reference evidence="2 3" key="1">
    <citation type="journal article" date="2017" name="Genome Biol.">
        <title>New reference genome sequences of hot pepper reveal the massive evolution of plant disease-resistance genes by retroduplication.</title>
        <authorList>
            <person name="Kim S."/>
            <person name="Park J."/>
            <person name="Yeom S.I."/>
            <person name="Kim Y.M."/>
            <person name="Seo E."/>
            <person name="Kim K.T."/>
            <person name="Kim M.S."/>
            <person name="Lee J.M."/>
            <person name="Cheong K."/>
            <person name="Shin H.S."/>
            <person name="Kim S.B."/>
            <person name="Han K."/>
            <person name="Lee J."/>
            <person name="Park M."/>
            <person name="Lee H.A."/>
            <person name="Lee H.Y."/>
            <person name="Lee Y."/>
            <person name="Oh S."/>
            <person name="Lee J.H."/>
            <person name="Choi E."/>
            <person name="Choi E."/>
            <person name="Lee S.E."/>
            <person name="Jeon J."/>
            <person name="Kim H."/>
            <person name="Choi G."/>
            <person name="Song H."/>
            <person name="Lee J."/>
            <person name="Lee S.C."/>
            <person name="Kwon J.K."/>
            <person name="Lee H.Y."/>
            <person name="Koo N."/>
            <person name="Hong Y."/>
            <person name="Kim R.W."/>
            <person name="Kang W.H."/>
            <person name="Huh J.H."/>
            <person name="Kang B.C."/>
            <person name="Yang T.J."/>
            <person name="Lee Y.H."/>
            <person name="Bennetzen J.L."/>
            <person name="Choi D."/>
        </authorList>
    </citation>
    <scope>NUCLEOTIDE SEQUENCE [LARGE SCALE GENOMIC DNA]</scope>
    <source>
        <strain evidence="3">cv. PBC81</strain>
    </source>
</reference>
<feature type="transmembrane region" description="Helical" evidence="1">
    <location>
        <begin position="166"/>
        <end position="188"/>
    </location>
</feature>
<dbReference type="OrthoDB" id="1911818at2759"/>
<name>A0A2G2VCQ6_CAPBA</name>
<dbReference type="EMBL" id="MLFT02000019">
    <property type="protein sequence ID" value="PHT30708.1"/>
    <property type="molecule type" value="Genomic_DNA"/>
</dbReference>
<dbReference type="PANTHER" id="PTHR34064:SF5">
    <property type="entry name" value="PROTEIN, PUTATIVE-RELATED"/>
    <property type="match status" value="1"/>
</dbReference>
<dbReference type="Proteomes" id="UP000224567">
    <property type="component" value="Unassembled WGS sequence"/>
</dbReference>
<dbReference type="AlphaFoldDB" id="A0A2G2VCQ6"/>
<keyword evidence="3" id="KW-1185">Reference proteome</keyword>
<evidence type="ECO:0000313" key="3">
    <source>
        <dbReference type="Proteomes" id="UP000224567"/>
    </source>
</evidence>
<keyword evidence="1" id="KW-0812">Transmembrane</keyword>
<keyword evidence="1" id="KW-0472">Membrane</keyword>